<dbReference type="PANTHER" id="PTHR47331:SF1">
    <property type="entry name" value="GAG-LIKE PROTEIN"/>
    <property type="match status" value="1"/>
</dbReference>
<evidence type="ECO:0000313" key="1">
    <source>
        <dbReference type="EMBL" id="JAG29924.1"/>
    </source>
</evidence>
<sequence length="296" mass="33023">VIDGGSQVCLISSQCAQRLSLPTINKETNISGVLAQNIGTSRGVVSCTLFPRSSRTQPLAAEAVVVKNVCAELPTAPIPDEVYQRFKHLNLADHTFHEKGKIDFLLGASLYPYIFQNRSKIIHGEPAALETIFGYVIMGNVPLQPSPASSEISLFMCDVDVNKTLKRFWEIEEGSQHTNVDPLHTYAEQHFLSSHARRSDGSYVVRLPFNPTVDNTLGDSEMVAKRRWFNLETKLRKNSSLRTAYHSFMSEYRDLGHMVLTKEPGLFYLPHFAITRESTTSPVRVVFDGSCKDSSG</sequence>
<gene>
    <name evidence="1" type="primary">atpC_3</name>
    <name evidence="1" type="ORF">CM83_103355</name>
</gene>
<accession>A0A0A9YCP2</accession>
<dbReference type="EMBL" id="GBHO01013680">
    <property type="protein sequence ID" value="JAG29924.1"/>
    <property type="molecule type" value="Transcribed_RNA"/>
</dbReference>
<dbReference type="AlphaFoldDB" id="A0A0A9YCP2"/>
<proteinExistence type="predicted"/>
<protein>
    <submittedName>
        <fullName evidence="1">ATP synthase epsilon chain</fullName>
    </submittedName>
</protein>
<name>A0A0A9YCP2_LYGHE</name>
<reference evidence="1" key="2">
    <citation type="submission" date="2014-07" db="EMBL/GenBank/DDBJ databases">
        <authorList>
            <person name="Hull J."/>
        </authorList>
    </citation>
    <scope>NUCLEOTIDE SEQUENCE</scope>
</reference>
<feature type="non-terminal residue" evidence="1">
    <location>
        <position position="1"/>
    </location>
</feature>
<reference evidence="1" key="1">
    <citation type="journal article" date="2014" name="PLoS ONE">
        <title>Transcriptome-Based Identification of ABC Transporters in the Western Tarnished Plant Bug Lygus hesperus.</title>
        <authorList>
            <person name="Hull J.J."/>
            <person name="Chaney K."/>
            <person name="Geib S.M."/>
            <person name="Fabrick J.A."/>
            <person name="Brent C.S."/>
            <person name="Walsh D."/>
            <person name="Lavine L.C."/>
        </authorList>
    </citation>
    <scope>NUCLEOTIDE SEQUENCE</scope>
</reference>
<feature type="non-terminal residue" evidence="1">
    <location>
        <position position="296"/>
    </location>
</feature>
<organism evidence="1">
    <name type="scientific">Lygus hesperus</name>
    <name type="common">Western plant bug</name>
    <dbReference type="NCBI Taxonomy" id="30085"/>
    <lineage>
        <taxon>Eukaryota</taxon>
        <taxon>Metazoa</taxon>
        <taxon>Ecdysozoa</taxon>
        <taxon>Arthropoda</taxon>
        <taxon>Hexapoda</taxon>
        <taxon>Insecta</taxon>
        <taxon>Pterygota</taxon>
        <taxon>Neoptera</taxon>
        <taxon>Paraneoptera</taxon>
        <taxon>Hemiptera</taxon>
        <taxon>Heteroptera</taxon>
        <taxon>Panheteroptera</taxon>
        <taxon>Cimicomorpha</taxon>
        <taxon>Miridae</taxon>
        <taxon>Mirini</taxon>
        <taxon>Lygus</taxon>
    </lineage>
</organism>
<dbReference type="PANTHER" id="PTHR47331">
    <property type="entry name" value="PHD-TYPE DOMAIN-CONTAINING PROTEIN"/>
    <property type="match status" value="1"/>
</dbReference>